<feature type="compositionally biased region" description="Polar residues" evidence="1">
    <location>
        <begin position="304"/>
        <end position="323"/>
    </location>
</feature>
<comment type="caution">
    <text evidence="4">The sequence shown here is derived from an EMBL/GenBank/DDBJ whole genome shotgun (WGS) entry which is preliminary data.</text>
</comment>
<feature type="transmembrane region" description="Helical" evidence="2">
    <location>
        <begin position="57"/>
        <end position="80"/>
    </location>
</feature>
<name>A0A6A1W9E1_9ROSI</name>
<sequence length="759" mass="87071">MAQYRQSGTERFLGTRGHDLQHSSNGAPDHVSVGIRAAPYKPSRTRRLARSDKARRVSVGVVVVILSLGLVVTVLAYYYLSRDTREISSYAADDGLKNDDFLTNVTRTDRHKVIFGQGSEGHGRDSRYWDRDDRRRDKDYNEDVVENSSMAANDEPSDNGDIPLRMKNGNKKSSSDDSVNGSDRRGIGLYNEAGRNELKRYEEQYEASLRNVGHFAMGNGSRNQLFNAEDLEKENEAAETDDEYDDGFDFHDARNEDYDDAGHGEGEHLGVANEDAGDSGESSDLLDAGNKNRNVVEEEETSTKLKNVSPLNLRNFNSVNTQSRDSRHVSISRRESTRTRSGSKRRANRHKFSGSACEMKFLNSTAQLVEPLESRKFARFNLQYTEVEEKPIGQEQWEPRFAGHQSLEERENSFLAHDQKINCGFVKGPKGSPGTGFDLAEDDANHLSKCHIAVVSCIFGNSDRLRTPTGKTGEGFQMEGSAYFMKDILDRSKDLEKFESRSCNNFEALTKSMGLEVTRLSRKNVCFIMFIDEVTLQTLTSEGLELDRMGFIGLWKIVVVKNLPYSDMRRVGKIPKLLSHRLFPSARYSIWLDSKLRLQLDPLLLLEYFLWRKGYEYAISNHYDRHCVWEEVLQNKKLNKYNHTVIDQQFTFYQADGLKRFNASDPNKLLPSNVPEGSFIIRAHTPMSNLFSCLWFNEVDRFTPRDQLSFAYTYQKLRRKNPRKTFRLNMFKDCERRTIAKLFRHRSEEKRNIRLSATE</sequence>
<feature type="region of interest" description="Disordered" evidence="1">
    <location>
        <begin position="1"/>
        <end position="38"/>
    </location>
</feature>
<accession>A0A6A1W9E1</accession>
<dbReference type="InterPro" id="IPR048354">
    <property type="entry name" value="TOD1_MUCI70_glycTrfase_dom"/>
</dbReference>
<feature type="region of interest" description="Disordered" evidence="1">
    <location>
        <begin position="232"/>
        <end position="351"/>
    </location>
</feature>
<evidence type="ECO:0000313" key="5">
    <source>
        <dbReference type="Proteomes" id="UP000516437"/>
    </source>
</evidence>
<dbReference type="Proteomes" id="UP000516437">
    <property type="component" value="Chromosome 3"/>
</dbReference>
<feature type="compositionally biased region" description="Basic and acidic residues" evidence="1">
    <location>
        <begin position="324"/>
        <end position="338"/>
    </location>
</feature>
<evidence type="ECO:0000313" key="4">
    <source>
        <dbReference type="EMBL" id="KAB1220667.1"/>
    </source>
</evidence>
<protein>
    <recommendedName>
        <fullName evidence="3">TOD1/MUCI70 glycosyltransferase-like domain-containing protein</fullName>
    </recommendedName>
</protein>
<dbReference type="PANTHER" id="PTHR12956:SF24">
    <property type="entry name" value="TRANSMEMBRANE PROTEIN (DUF616)"/>
    <property type="match status" value="1"/>
</dbReference>
<reference evidence="4 5" key="1">
    <citation type="journal article" date="2019" name="Plant Biotechnol. J.">
        <title>The red bayberry genome and genetic basis of sex determination.</title>
        <authorList>
            <person name="Jia H.M."/>
            <person name="Jia H.J."/>
            <person name="Cai Q.L."/>
            <person name="Wang Y."/>
            <person name="Zhao H.B."/>
            <person name="Yang W.F."/>
            <person name="Wang G.Y."/>
            <person name="Li Y.H."/>
            <person name="Zhan D.L."/>
            <person name="Shen Y.T."/>
            <person name="Niu Q.F."/>
            <person name="Chang L."/>
            <person name="Qiu J."/>
            <person name="Zhao L."/>
            <person name="Xie H.B."/>
            <person name="Fu W.Y."/>
            <person name="Jin J."/>
            <person name="Li X.W."/>
            <person name="Jiao Y."/>
            <person name="Zhou C.C."/>
            <person name="Tu T."/>
            <person name="Chai C.Y."/>
            <person name="Gao J.L."/>
            <person name="Fan L.J."/>
            <person name="van de Weg E."/>
            <person name="Wang J.Y."/>
            <person name="Gao Z.S."/>
        </authorList>
    </citation>
    <scope>NUCLEOTIDE SEQUENCE [LARGE SCALE GENOMIC DNA]</scope>
    <source>
        <tissue evidence="4">Leaves</tissue>
    </source>
</reference>
<feature type="compositionally biased region" description="Acidic residues" evidence="1">
    <location>
        <begin position="232"/>
        <end position="247"/>
    </location>
</feature>
<evidence type="ECO:0000256" key="2">
    <source>
        <dbReference type="SAM" id="Phobius"/>
    </source>
</evidence>
<dbReference type="EMBL" id="RXIC02000021">
    <property type="protein sequence ID" value="KAB1220667.1"/>
    <property type="molecule type" value="Genomic_DNA"/>
</dbReference>
<dbReference type="AlphaFoldDB" id="A0A6A1W9E1"/>
<keyword evidence="2" id="KW-0472">Membrane</keyword>
<organism evidence="4 5">
    <name type="scientific">Morella rubra</name>
    <name type="common">Chinese bayberry</name>
    <dbReference type="NCBI Taxonomy" id="262757"/>
    <lineage>
        <taxon>Eukaryota</taxon>
        <taxon>Viridiplantae</taxon>
        <taxon>Streptophyta</taxon>
        <taxon>Embryophyta</taxon>
        <taxon>Tracheophyta</taxon>
        <taxon>Spermatophyta</taxon>
        <taxon>Magnoliopsida</taxon>
        <taxon>eudicotyledons</taxon>
        <taxon>Gunneridae</taxon>
        <taxon>Pentapetalae</taxon>
        <taxon>rosids</taxon>
        <taxon>fabids</taxon>
        <taxon>Fagales</taxon>
        <taxon>Myricaceae</taxon>
        <taxon>Morella</taxon>
    </lineage>
</organism>
<keyword evidence="2" id="KW-0812">Transmembrane</keyword>
<feature type="domain" description="TOD1/MUCI70 glycosyltransferase-like" evidence="3">
    <location>
        <begin position="516"/>
        <end position="745"/>
    </location>
</feature>
<evidence type="ECO:0000256" key="1">
    <source>
        <dbReference type="SAM" id="MobiDB-lite"/>
    </source>
</evidence>
<feature type="domain" description="TOD1/MUCI70 glycosyltransferase-like" evidence="3">
    <location>
        <begin position="382"/>
        <end position="471"/>
    </location>
</feature>
<feature type="region of interest" description="Disordered" evidence="1">
    <location>
        <begin position="140"/>
        <end position="190"/>
    </location>
</feature>
<dbReference type="OrthoDB" id="1905162at2759"/>
<feature type="compositionally biased region" description="Basic and acidic residues" evidence="1">
    <location>
        <begin position="248"/>
        <end position="268"/>
    </location>
</feature>
<dbReference type="InterPro" id="IPR006852">
    <property type="entry name" value="TOD1_MUCI70"/>
</dbReference>
<feature type="compositionally biased region" description="Basic residues" evidence="1">
    <location>
        <begin position="341"/>
        <end position="351"/>
    </location>
</feature>
<dbReference type="PANTHER" id="PTHR12956">
    <property type="entry name" value="ALKALINE CERAMIDASE-RELATED"/>
    <property type="match status" value="1"/>
</dbReference>
<dbReference type="Pfam" id="PF04765">
    <property type="entry name" value="TOD1_MUCI70"/>
    <property type="match status" value="2"/>
</dbReference>
<keyword evidence="2" id="KW-1133">Transmembrane helix</keyword>
<evidence type="ECO:0000259" key="3">
    <source>
        <dbReference type="Pfam" id="PF04765"/>
    </source>
</evidence>
<gene>
    <name evidence="4" type="ORF">CJ030_MR3G009383</name>
</gene>
<proteinExistence type="predicted"/>
<keyword evidence="5" id="KW-1185">Reference proteome</keyword>